<gene>
    <name evidence="1" type="ORF">PVBG_05861</name>
</gene>
<evidence type="ECO:0000313" key="1">
    <source>
        <dbReference type="EMBL" id="KMZ88769.1"/>
    </source>
</evidence>
<dbReference type="AlphaFoldDB" id="A0A0J9T0X3"/>
<name>A0A0J9T0X3_PLAV1</name>
<dbReference type="EMBL" id="KQ234754">
    <property type="protein sequence ID" value="KMZ88769.1"/>
    <property type="molecule type" value="Genomic_DNA"/>
</dbReference>
<evidence type="ECO:0008006" key="3">
    <source>
        <dbReference type="Google" id="ProtNLM"/>
    </source>
</evidence>
<dbReference type="Proteomes" id="UP000053327">
    <property type="component" value="Unassembled WGS sequence"/>
</dbReference>
<sequence>MKSYFDSARDFSYDKDIYDTVVSSLTIPSSRESHFKDVLLKLMKYFSGDSAFMKYDKDHCCMYINYKLNKELKTLFYEVDDSIFEIFQDFAQKHDKAKSTQKCASKLHYPGSLIVYRLRHLYDLFDLYDELKNFSKLYNNESSCSKLTDIVHKYNLHIDEYYEKDKNLFNKLTNFKELVEKHNLPPNSKCQEKIKQLKTPAKYLSDQEELSRQKKLEQELKVQSQHGPSVSLPTIKSNQLEGGNLKTGESIFPEGQQFIALPEQAQDMAVLKHESRFRDNKETGGLMLAENMDSLETRESLALSEEPRYQTGYVRDKYILEQPTNDGEGIMKSLQSTFSTIVDNVEPASILGVSGGMGALYILLRVLKIFKL</sequence>
<reference evidence="1 2" key="1">
    <citation type="submission" date="2011-08" db="EMBL/GenBank/DDBJ databases">
        <title>The Genome Sequence of Plasmodium vivax Brazil I.</title>
        <authorList>
            <consortium name="The Broad Institute Genome Sequencing Platform"/>
            <consortium name="The Broad Institute Genome Sequencing Center for Infectious Disease"/>
            <person name="Neafsey D."/>
            <person name="Carlton J."/>
            <person name="Barnwell J."/>
            <person name="Collins W."/>
            <person name="Escalante A."/>
            <person name="Mullikin J."/>
            <person name="Saul A."/>
            <person name="Guigo R."/>
            <person name="Camara F."/>
            <person name="Young S.K."/>
            <person name="Zeng Q."/>
            <person name="Gargeya S."/>
            <person name="Fitzgerald M."/>
            <person name="Haas B."/>
            <person name="Abouelleil A."/>
            <person name="Alvarado L."/>
            <person name="Arachchi H.M."/>
            <person name="Berlin A."/>
            <person name="Brown A."/>
            <person name="Chapman S.B."/>
            <person name="Chen Z."/>
            <person name="Dunbar C."/>
            <person name="Freedman E."/>
            <person name="Gearin G."/>
            <person name="Gellesch M."/>
            <person name="Goldberg J."/>
            <person name="Griggs A."/>
            <person name="Gujja S."/>
            <person name="Heiman D."/>
            <person name="Howarth C."/>
            <person name="Larson L."/>
            <person name="Lui A."/>
            <person name="MacDonald P.J.P."/>
            <person name="Montmayeur A."/>
            <person name="Murphy C."/>
            <person name="Neiman D."/>
            <person name="Pearson M."/>
            <person name="Priest M."/>
            <person name="Roberts A."/>
            <person name="Saif S."/>
            <person name="Shea T."/>
            <person name="Shenoy N."/>
            <person name="Sisk P."/>
            <person name="Stolte C."/>
            <person name="Sykes S."/>
            <person name="Wortman J."/>
            <person name="Nusbaum C."/>
            <person name="Birren B."/>
        </authorList>
    </citation>
    <scope>NUCLEOTIDE SEQUENCE [LARGE SCALE GENOMIC DNA]</scope>
    <source>
        <strain evidence="1 2">Brazil I</strain>
    </source>
</reference>
<evidence type="ECO:0000313" key="2">
    <source>
        <dbReference type="Proteomes" id="UP000053327"/>
    </source>
</evidence>
<proteinExistence type="predicted"/>
<organism evidence="1 2">
    <name type="scientific">Plasmodium vivax (strain Brazil I)</name>
    <dbReference type="NCBI Taxonomy" id="1033975"/>
    <lineage>
        <taxon>Eukaryota</taxon>
        <taxon>Sar</taxon>
        <taxon>Alveolata</taxon>
        <taxon>Apicomplexa</taxon>
        <taxon>Aconoidasida</taxon>
        <taxon>Haemosporida</taxon>
        <taxon>Plasmodiidae</taxon>
        <taxon>Plasmodium</taxon>
        <taxon>Plasmodium (Plasmodium)</taxon>
    </lineage>
</organism>
<protein>
    <recommendedName>
        <fullName evidence="3">VIR protein</fullName>
    </recommendedName>
</protein>
<accession>A0A0J9T0X3</accession>